<organism evidence="1 2">
    <name type="scientific">Sphingobacterium daejeonense</name>
    <dbReference type="NCBI Taxonomy" id="371142"/>
    <lineage>
        <taxon>Bacteria</taxon>
        <taxon>Pseudomonadati</taxon>
        <taxon>Bacteroidota</taxon>
        <taxon>Sphingobacteriia</taxon>
        <taxon>Sphingobacteriales</taxon>
        <taxon>Sphingobacteriaceae</taxon>
        <taxon>Sphingobacterium</taxon>
    </lineage>
</organism>
<dbReference type="RefSeq" id="WP_380896283.1">
    <property type="nucleotide sequence ID" value="NZ_JBHTKY010000013.1"/>
</dbReference>
<protein>
    <submittedName>
        <fullName evidence="1">DUF7009 family protein</fullName>
    </submittedName>
</protein>
<dbReference type="InterPro" id="IPR053825">
    <property type="entry name" value="DUF7009"/>
</dbReference>
<evidence type="ECO:0000313" key="2">
    <source>
        <dbReference type="Proteomes" id="UP001597205"/>
    </source>
</evidence>
<comment type="caution">
    <text evidence="1">The sequence shown here is derived from an EMBL/GenBank/DDBJ whole genome shotgun (WGS) entry which is preliminary data.</text>
</comment>
<keyword evidence="2" id="KW-1185">Reference proteome</keyword>
<accession>A0ABW3RLS0</accession>
<evidence type="ECO:0000313" key="1">
    <source>
        <dbReference type="EMBL" id="MFD1165959.1"/>
    </source>
</evidence>
<gene>
    <name evidence="1" type="ORF">ACFQ2C_10115</name>
</gene>
<dbReference type="Pfam" id="PF22668">
    <property type="entry name" value="DUF7009"/>
    <property type="match status" value="1"/>
</dbReference>
<proteinExistence type="predicted"/>
<sequence length="116" mass="13742">MKIRIKDNTVRIRLTKSEVASLSENGRIISKTEFLNKEFVYGIEILYQEGLSISFEDEEMMVQMPKFYVEEWVNTDRVTFEETHNKILILLEKDFVCIDRPEEDQSDNYPNPNLVC</sequence>
<dbReference type="EMBL" id="JBHTKY010000013">
    <property type="protein sequence ID" value="MFD1165959.1"/>
    <property type="molecule type" value="Genomic_DNA"/>
</dbReference>
<dbReference type="Proteomes" id="UP001597205">
    <property type="component" value="Unassembled WGS sequence"/>
</dbReference>
<reference evidence="2" key="1">
    <citation type="journal article" date="2019" name="Int. J. Syst. Evol. Microbiol.">
        <title>The Global Catalogue of Microorganisms (GCM) 10K type strain sequencing project: providing services to taxonomists for standard genome sequencing and annotation.</title>
        <authorList>
            <consortium name="The Broad Institute Genomics Platform"/>
            <consortium name="The Broad Institute Genome Sequencing Center for Infectious Disease"/>
            <person name="Wu L."/>
            <person name="Ma J."/>
        </authorList>
    </citation>
    <scope>NUCLEOTIDE SEQUENCE [LARGE SCALE GENOMIC DNA]</scope>
    <source>
        <strain evidence="2">CCUG 52468</strain>
    </source>
</reference>
<name>A0ABW3RLS0_9SPHI</name>